<comment type="caution">
    <text evidence="2">The sequence shown here is derived from an EMBL/GenBank/DDBJ whole genome shotgun (WGS) entry which is preliminary data.</text>
</comment>
<gene>
    <name evidence="2" type="ORF">JOD17_003991</name>
</gene>
<dbReference type="EMBL" id="JAFBEC010000018">
    <property type="protein sequence ID" value="MBM7634864.1"/>
    <property type="molecule type" value="Genomic_DNA"/>
</dbReference>
<proteinExistence type="predicted"/>
<keyword evidence="1" id="KW-0472">Membrane</keyword>
<name>A0ABS2PHE3_9BACL</name>
<protein>
    <submittedName>
        <fullName evidence="2">Uncharacterized protein</fullName>
    </submittedName>
</protein>
<feature type="transmembrane region" description="Helical" evidence="1">
    <location>
        <begin position="55"/>
        <end position="77"/>
    </location>
</feature>
<organism evidence="2 3">
    <name type="scientific">Geomicrobium sediminis</name>
    <dbReference type="NCBI Taxonomy" id="1347788"/>
    <lineage>
        <taxon>Bacteria</taxon>
        <taxon>Bacillati</taxon>
        <taxon>Bacillota</taxon>
        <taxon>Bacilli</taxon>
        <taxon>Bacillales</taxon>
        <taxon>Geomicrobium</taxon>
    </lineage>
</organism>
<sequence>MNIFFGVLFFLWGIVVILLGLKKLSEADLKSKGKINSPYFEVEWLTRWIQNFPTALIRVFVVFIGVSFSGFGLFLLVW</sequence>
<evidence type="ECO:0000256" key="1">
    <source>
        <dbReference type="SAM" id="Phobius"/>
    </source>
</evidence>
<reference evidence="2 3" key="1">
    <citation type="submission" date="2021-01" db="EMBL/GenBank/DDBJ databases">
        <title>Genomic Encyclopedia of Type Strains, Phase IV (KMG-IV): sequencing the most valuable type-strain genomes for metagenomic binning, comparative biology and taxonomic classification.</title>
        <authorList>
            <person name="Goeker M."/>
        </authorList>
    </citation>
    <scope>NUCLEOTIDE SEQUENCE [LARGE SCALE GENOMIC DNA]</scope>
    <source>
        <strain evidence="2 3">DSM 25540</strain>
    </source>
</reference>
<keyword evidence="3" id="KW-1185">Reference proteome</keyword>
<keyword evidence="1" id="KW-0812">Transmembrane</keyword>
<accession>A0ABS2PHE3</accession>
<dbReference type="RefSeq" id="WP_204699623.1">
    <property type="nucleotide sequence ID" value="NZ_JAFBEC010000018.1"/>
</dbReference>
<evidence type="ECO:0000313" key="3">
    <source>
        <dbReference type="Proteomes" id="UP000741863"/>
    </source>
</evidence>
<dbReference type="Proteomes" id="UP000741863">
    <property type="component" value="Unassembled WGS sequence"/>
</dbReference>
<keyword evidence="1" id="KW-1133">Transmembrane helix</keyword>
<evidence type="ECO:0000313" key="2">
    <source>
        <dbReference type="EMBL" id="MBM7634864.1"/>
    </source>
</evidence>